<evidence type="ECO:0000256" key="2">
    <source>
        <dbReference type="PIRSR" id="PIRSR001220-2"/>
    </source>
</evidence>
<dbReference type="PROSITE" id="PS51732">
    <property type="entry name" value="ASN_GLN_ASE_3"/>
    <property type="match status" value="1"/>
</dbReference>
<evidence type="ECO:0000259" key="3">
    <source>
        <dbReference type="Pfam" id="PF00710"/>
    </source>
</evidence>
<evidence type="ECO:0000313" key="5">
    <source>
        <dbReference type="Proteomes" id="UP001198163"/>
    </source>
</evidence>
<dbReference type="InterPro" id="IPR027474">
    <property type="entry name" value="L-asparaginase_N"/>
</dbReference>
<accession>A0AAE3JJH8</accession>
<dbReference type="PANTHER" id="PTHR11707:SF28">
    <property type="entry name" value="60 KDA LYSOPHOSPHOLIPASE"/>
    <property type="match status" value="1"/>
</dbReference>
<dbReference type="PANTHER" id="PTHR11707">
    <property type="entry name" value="L-ASPARAGINASE"/>
    <property type="match status" value="1"/>
</dbReference>
<evidence type="ECO:0000313" key="4">
    <source>
        <dbReference type="EMBL" id="MCD1655543.1"/>
    </source>
</evidence>
<dbReference type="PIRSF" id="PIRSF001220">
    <property type="entry name" value="L-ASNase_gatD"/>
    <property type="match status" value="1"/>
</dbReference>
<dbReference type="AlphaFoldDB" id="A0AAE3JJH8"/>
<dbReference type="RefSeq" id="WP_230756880.1">
    <property type="nucleotide sequence ID" value="NZ_JAINWA010000003.1"/>
</dbReference>
<dbReference type="EMBL" id="JAINWA010000003">
    <property type="protein sequence ID" value="MCD1655543.1"/>
    <property type="molecule type" value="Genomic_DNA"/>
</dbReference>
<gene>
    <name evidence="4" type="ORF">K7J14_12655</name>
</gene>
<protein>
    <submittedName>
        <fullName evidence="4">Asparaginase</fullName>
    </submittedName>
</protein>
<dbReference type="Gene3D" id="3.40.50.1170">
    <property type="entry name" value="L-asparaginase, N-terminal domain"/>
    <property type="match status" value="1"/>
</dbReference>
<feature type="domain" description="L-asparaginase N-terminal" evidence="3">
    <location>
        <begin position="6"/>
        <end position="154"/>
    </location>
</feature>
<dbReference type="InterPro" id="IPR036152">
    <property type="entry name" value="Asp/glu_Ase-like_sf"/>
</dbReference>
<organism evidence="4 5">
    <name type="scientific">Teretinema zuelzerae</name>
    <dbReference type="NCBI Taxonomy" id="156"/>
    <lineage>
        <taxon>Bacteria</taxon>
        <taxon>Pseudomonadati</taxon>
        <taxon>Spirochaetota</taxon>
        <taxon>Spirochaetia</taxon>
        <taxon>Spirochaetales</taxon>
        <taxon>Treponemataceae</taxon>
        <taxon>Teretinema</taxon>
    </lineage>
</organism>
<dbReference type="Pfam" id="PF00710">
    <property type="entry name" value="Asparaginase"/>
    <property type="match status" value="1"/>
</dbReference>
<dbReference type="SUPFAM" id="SSF53774">
    <property type="entry name" value="Glutaminase/Asparaginase"/>
    <property type="match status" value="1"/>
</dbReference>
<dbReference type="InterPro" id="IPR006034">
    <property type="entry name" value="Asparaginase/glutaminase-like"/>
</dbReference>
<reference evidence="4" key="1">
    <citation type="submission" date="2021-08" db="EMBL/GenBank/DDBJ databases">
        <title>Comparative analyses of Brucepasteria parasyntrophica and Teretinema zuelzerae.</title>
        <authorList>
            <person name="Song Y."/>
            <person name="Brune A."/>
        </authorList>
    </citation>
    <scope>NUCLEOTIDE SEQUENCE</scope>
    <source>
        <strain evidence="4">DSM 1903</strain>
    </source>
</reference>
<proteinExistence type="predicted"/>
<dbReference type="InterPro" id="IPR037152">
    <property type="entry name" value="L-asparaginase_N_sf"/>
</dbReference>
<name>A0AAE3JJH8_9SPIR</name>
<comment type="caution">
    <text evidence="4">The sequence shown here is derived from an EMBL/GenBank/DDBJ whole genome shotgun (WGS) entry which is preliminary data.</text>
</comment>
<feature type="binding site" evidence="2">
    <location>
        <begin position="85"/>
        <end position="86"/>
    </location>
    <ligand>
        <name>substrate</name>
    </ligand>
</feature>
<feature type="binding site" evidence="2">
    <location>
        <position position="56"/>
    </location>
    <ligand>
        <name>substrate</name>
    </ligand>
</feature>
<dbReference type="GO" id="GO:0004067">
    <property type="term" value="F:asparaginase activity"/>
    <property type="evidence" value="ECO:0007669"/>
    <property type="project" value="UniProtKB-UniRule"/>
</dbReference>
<feature type="active site" description="O-isoaspartyl threonine intermediate" evidence="1">
    <location>
        <position position="14"/>
    </location>
</feature>
<keyword evidence="5" id="KW-1185">Reference proteome</keyword>
<dbReference type="PRINTS" id="PR00139">
    <property type="entry name" value="ASNGLNASE"/>
</dbReference>
<dbReference type="Proteomes" id="UP001198163">
    <property type="component" value="Unassembled WGS sequence"/>
</dbReference>
<evidence type="ECO:0000256" key="1">
    <source>
        <dbReference type="PIRSR" id="PIRSR001220-1"/>
    </source>
</evidence>
<sequence>MNDDPVRIIITGGTFDKHYDELKGELTFKDTHLPGIIQKARIVSPVEFEIVHLIDSLVMTEAHREMIRSACEASPEKKIVITHGTDRMAETARFLGPLGINKTIVLTGAMIPYQVIGSDALFNLGSAFMAARLLQPGVYVAMNGRTFPWQDVRKDYERGVFRPAEE</sequence>
<dbReference type="PIRSF" id="PIRSF500176">
    <property type="entry name" value="L_ASNase"/>
    <property type="match status" value="1"/>
</dbReference>